<dbReference type="Pfam" id="PF18142">
    <property type="entry name" value="SLATT_fungal"/>
    <property type="match status" value="1"/>
</dbReference>
<name>X1UG54_9ZZZZ</name>
<evidence type="ECO:0000256" key="1">
    <source>
        <dbReference type="SAM" id="MobiDB-lite"/>
    </source>
</evidence>
<protein>
    <recommendedName>
        <fullName evidence="3">SMODS and SLOG-associating 2TM effector domain-containing protein</fullName>
    </recommendedName>
</protein>
<dbReference type="PANTHER" id="PTHR38793">
    <property type="entry name" value="SLATT_FUNGAL DOMAIN-CONTAINING PROTEIN-RELATED"/>
    <property type="match status" value="1"/>
</dbReference>
<feature type="region of interest" description="Disordered" evidence="1">
    <location>
        <begin position="1"/>
        <end position="81"/>
    </location>
</feature>
<evidence type="ECO:0000259" key="3">
    <source>
        <dbReference type="Pfam" id="PF18142"/>
    </source>
</evidence>
<feature type="domain" description="SMODS and SLOG-associating 2TM effector" evidence="3">
    <location>
        <begin position="142"/>
        <end position="194"/>
    </location>
</feature>
<organism evidence="4">
    <name type="scientific">marine sediment metagenome</name>
    <dbReference type="NCBI Taxonomy" id="412755"/>
    <lineage>
        <taxon>unclassified sequences</taxon>
        <taxon>metagenomes</taxon>
        <taxon>ecological metagenomes</taxon>
    </lineage>
</organism>
<keyword evidence="2" id="KW-1133">Transmembrane helix</keyword>
<gene>
    <name evidence="4" type="ORF">S12H4_26657</name>
</gene>
<feature type="compositionally biased region" description="Low complexity" evidence="1">
    <location>
        <begin position="26"/>
        <end position="44"/>
    </location>
</feature>
<dbReference type="InterPro" id="IPR041622">
    <property type="entry name" value="SLATT_fungi"/>
</dbReference>
<evidence type="ECO:0000313" key="4">
    <source>
        <dbReference type="EMBL" id="GAI91344.1"/>
    </source>
</evidence>
<reference evidence="4" key="1">
    <citation type="journal article" date="2014" name="Front. Microbiol.">
        <title>High frequency of phylogenetically diverse reductive dehalogenase-homologous genes in deep subseafloor sedimentary metagenomes.</title>
        <authorList>
            <person name="Kawai M."/>
            <person name="Futagami T."/>
            <person name="Toyoda A."/>
            <person name="Takaki Y."/>
            <person name="Nishi S."/>
            <person name="Hori S."/>
            <person name="Arai W."/>
            <person name="Tsubouchi T."/>
            <person name="Morono Y."/>
            <person name="Uchiyama I."/>
            <person name="Ito T."/>
            <person name="Fujiyama A."/>
            <person name="Inagaki F."/>
            <person name="Takami H."/>
        </authorList>
    </citation>
    <scope>NUCLEOTIDE SEQUENCE</scope>
    <source>
        <strain evidence="4">Expedition CK06-06</strain>
    </source>
</reference>
<dbReference type="EMBL" id="BARW01015147">
    <property type="protein sequence ID" value="GAI91344.1"/>
    <property type="molecule type" value="Genomic_DNA"/>
</dbReference>
<keyword evidence="2" id="KW-0812">Transmembrane</keyword>
<dbReference type="PANTHER" id="PTHR38793:SF3">
    <property type="entry name" value="SMODS AND SLOG-ASSOCIATING 2TM EFFECTOR DOMAIN-CONTAINING PROTEIN"/>
    <property type="match status" value="1"/>
</dbReference>
<comment type="caution">
    <text evidence="4">The sequence shown here is derived from an EMBL/GenBank/DDBJ whole genome shotgun (WGS) entry which is preliminary data.</text>
</comment>
<sequence>MPPNDLEAGMSNGNGARSLKHQEAGLPAPASSSRQPSSILSIQPDPDDPSREPDLKDVWNKWRGRPAKKAPYAQPPQKGERHELETFQNLVGIHFLRPGGGLLYPEDQGAKPASPLHDIFLPTKAAAKRWRNRGLYDRTLSQDLKNRVLYGMSNYIITFLYLLQILIAAALTGLSAYQQTSSVALTTLGAINTV</sequence>
<feature type="transmembrane region" description="Helical" evidence="2">
    <location>
        <begin position="155"/>
        <end position="177"/>
    </location>
</feature>
<feature type="non-terminal residue" evidence="4">
    <location>
        <position position="194"/>
    </location>
</feature>
<proteinExistence type="predicted"/>
<accession>X1UG54</accession>
<keyword evidence="2" id="KW-0472">Membrane</keyword>
<evidence type="ECO:0000256" key="2">
    <source>
        <dbReference type="SAM" id="Phobius"/>
    </source>
</evidence>
<dbReference type="AlphaFoldDB" id="X1UG54"/>
<dbReference type="NCBIfam" id="NF033635">
    <property type="entry name" value="SLATT_fungal"/>
    <property type="match status" value="1"/>
</dbReference>
<feature type="compositionally biased region" description="Basic and acidic residues" evidence="1">
    <location>
        <begin position="48"/>
        <end position="60"/>
    </location>
</feature>